<feature type="region of interest" description="Disordered" evidence="8">
    <location>
        <begin position="195"/>
        <end position="234"/>
    </location>
</feature>
<dbReference type="SUPFAM" id="SSF47031">
    <property type="entry name" value="Second domain of FERM"/>
    <property type="match status" value="1"/>
</dbReference>
<keyword evidence="3 7" id="KW-0728">SH3 domain</keyword>
<dbReference type="InterPro" id="IPR001452">
    <property type="entry name" value="SH3_domain"/>
</dbReference>
<comment type="similarity">
    <text evidence="2">Belongs to the TRAFAC class myosin-kinesin ATPase superfamily. Myosin family.</text>
</comment>
<keyword evidence="4" id="KW-0963">Cytoplasm</keyword>
<protein>
    <recommendedName>
        <fullName evidence="14">Myosin XVB</fullName>
    </recommendedName>
</protein>
<proteinExistence type="inferred from homology"/>
<feature type="domain" description="MyTH4" evidence="11">
    <location>
        <begin position="249"/>
        <end position="400"/>
    </location>
</feature>
<dbReference type="InterPro" id="IPR019748">
    <property type="entry name" value="FERM_central"/>
</dbReference>
<organism evidence="12 13">
    <name type="scientific">Cyprinodon variegatus</name>
    <name type="common">Sheepshead minnow</name>
    <dbReference type="NCBI Taxonomy" id="28743"/>
    <lineage>
        <taxon>Eukaryota</taxon>
        <taxon>Metazoa</taxon>
        <taxon>Chordata</taxon>
        <taxon>Craniata</taxon>
        <taxon>Vertebrata</taxon>
        <taxon>Euteleostomi</taxon>
        <taxon>Actinopterygii</taxon>
        <taxon>Neopterygii</taxon>
        <taxon>Teleostei</taxon>
        <taxon>Neoteleostei</taxon>
        <taxon>Acanthomorphata</taxon>
        <taxon>Ovalentaria</taxon>
        <taxon>Atherinomorphae</taxon>
        <taxon>Cyprinodontiformes</taxon>
        <taxon>Cyprinodontidae</taxon>
        <taxon>Cyprinodon</taxon>
    </lineage>
</organism>
<dbReference type="InterPro" id="IPR035963">
    <property type="entry name" value="FERM_2"/>
</dbReference>
<name>A0A3Q2CB46_CYPVA</name>
<evidence type="ECO:0000256" key="1">
    <source>
        <dbReference type="ARBA" id="ARBA00004496"/>
    </source>
</evidence>
<dbReference type="AlphaFoldDB" id="A0A3Q2CB46"/>
<evidence type="ECO:0000313" key="12">
    <source>
        <dbReference type="Ensembl" id="ENSCVAP00000002048.1"/>
    </source>
</evidence>
<dbReference type="SMART" id="SM00295">
    <property type="entry name" value="B41"/>
    <property type="match status" value="1"/>
</dbReference>
<evidence type="ECO:0000256" key="5">
    <source>
        <dbReference type="ARBA" id="ARBA00022737"/>
    </source>
</evidence>
<dbReference type="Ensembl" id="ENSCVAT00000012376.1">
    <property type="protein sequence ID" value="ENSCVAP00000002048.1"/>
    <property type="gene ID" value="ENSCVAG00000003128.1"/>
</dbReference>
<evidence type="ECO:0000313" key="13">
    <source>
        <dbReference type="Proteomes" id="UP000265020"/>
    </source>
</evidence>
<evidence type="ECO:0008006" key="14">
    <source>
        <dbReference type="Google" id="ProtNLM"/>
    </source>
</evidence>
<dbReference type="Pfam" id="PF00784">
    <property type="entry name" value="MyTH4"/>
    <property type="match status" value="1"/>
</dbReference>
<feature type="compositionally biased region" description="Basic and acidic residues" evidence="8">
    <location>
        <begin position="195"/>
        <end position="205"/>
    </location>
</feature>
<dbReference type="Pfam" id="PF07653">
    <property type="entry name" value="SH3_2"/>
    <property type="match status" value="1"/>
</dbReference>
<dbReference type="Gene3D" id="1.25.40.530">
    <property type="entry name" value="MyTH4 domain"/>
    <property type="match status" value="1"/>
</dbReference>
<evidence type="ECO:0000259" key="11">
    <source>
        <dbReference type="PROSITE" id="PS51016"/>
    </source>
</evidence>
<dbReference type="OMA" id="FLRRVMW"/>
<evidence type="ECO:0000259" key="10">
    <source>
        <dbReference type="PROSITE" id="PS50057"/>
    </source>
</evidence>
<evidence type="ECO:0000259" key="9">
    <source>
        <dbReference type="PROSITE" id="PS50002"/>
    </source>
</evidence>
<dbReference type="SMART" id="SM00139">
    <property type="entry name" value="MyTH4"/>
    <property type="match status" value="1"/>
</dbReference>
<keyword evidence="6" id="KW-0009">Actin-binding</keyword>
<evidence type="ECO:0000256" key="7">
    <source>
        <dbReference type="PROSITE-ProRule" id="PRU00192"/>
    </source>
</evidence>
<keyword evidence="13" id="KW-1185">Reference proteome</keyword>
<dbReference type="PANTHER" id="PTHR22692:SF16">
    <property type="entry name" value="MYOSIN XVB"/>
    <property type="match status" value="1"/>
</dbReference>
<dbReference type="PROSITE" id="PS50002">
    <property type="entry name" value="SH3"/>
    <property type="match status" value="1"/>
</dbReference>
<dbReference type="GO" id="GO:0003779">
    <property type="term" value="F:actin binding"/>
    <property type="evidence" value="ECO:0007669"/>
    <property type="project" value="UniProtKB-KW"/>
</dbReference>
<dbReference type="InterPro" id="IPR019749">
    <property type="entry name" value="Band_41_domain"/>
</dbReference>
<dbReference type="PROSITE" id="PS50057">
    <property type="entry name" value="FERM_3"/>
    <property type="match status" value="1"/>
</dbReference>
<dbReference type="GO" id="GO:0005737">
    <property type="term" value="C:cytoplasm"/>
    <property type="evidence" value="ECO:0007669"/>
    <property type="project" value="UniProtKB-SubCell"/>
</dbReference>
<comment type="subcellular location">
    <subcellularLocation>
        <location evidence="1">Cytoplasm</location>
    </subcellularLocation>
</comment>
<feature type="compositionally biased region" description="Polar residues" evidence="8">
    <location>
        <begin position="213"/>
        <end position="229"/>
    </location>
</feature>
<dbReference type="STRING" id="28743.ENSCVAP00000002048"/>
<evidence type="ECO:0000256" key="4">
    <source>
        <dbReference type="ARBA" id="ARBA00022490"/>
    </source>
</evidence>
<evidence type="ECO:0000256" key="8">
    <source>
        <dbReference type="SAM" id="MobiDB-lite"/>
    </source>
</evidence>
<dbReference type="PROSITE" id="PS51016">
    <property type="entry name" value="MYTH4"/>
    <property type="match status" value="1"/>
</dbReference>
<feature type="domain" description="SH3" evidence="9">
    <location>
        <begin position="129"/>
        <end position="190"/>
    </location>
</feature>
<dbReference type="InterPro" id="IPR051567">
    <property type="entry name" value="Unconventional_Myosin_ATPase"/>
</dbReference>
<dbReference type="InterPro" id="IPR000857">
    <property type="entry name" value="MyTH4_dom"/>
</dbReference>
<evidence type="ECO:0000256" key="3">
    <source>
        <dbReference type="ARBA" id="ARBA00022443"/>
    </source>
</evidence>
<evidence type="ECO:0000256" key="2">
    <source>
        <dbReference type="ARBA" id="ARBA00008314"/>
    </source>
</evidence>
<dbReference type="GO" id="GO:0005856">
    <property type="term" value="C:cytoskeleton"/>
    <property type="evidence" value="ECO:0007669"/>
    <property type="project" value="InterPro"/>
</dbReference>
<evidence type="ECO:0000256" key="6">
    <source>
        <dbReference type="ARBA" id="ARBA00023203"/>
    </source>
</evidence>
<dbReference type="Pfam" id="PF00373">
    <property type="entry name" value="FERM_M"/>
    <property type="match status" value="1"/>
</dbReference>
<dbReference type="InterPro" id="IPR038185">
    <property type="entry name" value="MyTH4_dom_sf"/>
</dbReference>
<dbReference type="SMART" id="SM00326">
    <property type="entry name" value="SH3"/>
    <property type="match status" value="1"/>
</dbReference>
<dbReference type="GeneTree" id="ENSGT00930000151032"/>
<keyword evidence="5" id="KW-0677">Repeat</keyword>
<dbReference type="Gene3D" id="2.30.30.40">
    <property type="entry name" value="SH3 Domains"/>
    <property type="match status" value="1"/>
</dbReference>
<reference evidence="12" key="1">
    <citation type="submission" date="2025-08" db="UniProtKB">
        <authorList>
            <consortium name="Ensembl"/>
        </authorList>
    </citation>
    <scope>IDENTIFICATION</scope>
</reference>
<accession>A0A3Q2CB46</accession>
<dbReference type="PANTHER" id="PTHR22692">
    <property type="entry name" value="MYOSIN VII, XV"/>
    <property type="match status" value="1"/>
</dbReference>
<reference evidence="12" key="2">
    <citation type="submission" date="2025-09" db="UniProtKB">
        <authorList>
            <consortium name="Ensembl"/>
        </authorList>
    </citation>
    <scope>IDENTIFICATION</scope>
</reference>
<dbReference type="SUPFAM" id="SSF50044">
    <property type="entry name" value="SH3-domain"/>
    <property type="match status" value="1"/>
</dbReference>
<feature type="domain" description="FERM" evidence="10">
    <location>
        <begin position="406"/>
        <end position="719"/>
    </location>
</feature>
<dbReference type="Proteomes" id="UP000265020">
    <property type="component" value="Unassembled WGS sequence"/>
</dbReference>
<dbReference type="InterPro" id="IPR000299">
    <property type="entry name" value="FERM_domain"/>
</dbReference>
<sequence>MKDLFANFHVGTSISTIQDDSMKKRIVIAARDNWRNYFSRLFPLTVSFRTKEEILGVSHRGIRLLKVVKASGINPKHLKLLRSYRYNPHYLQGADEVKLELKTEDLVLQSTRAPQITAMIEVFLKELIKDSGHVVALKSYVTDDKTLLSFKKGDIIKLQPMDVIQPGWEFGTTGGRSGLFPQDFTQPCAAPDYHSLHLDRRDDRRKSMRTTKTETSASEQRSIQMSENGSESHRQSPMIEFTLILTFFLLKVPIPESLILYDDPEINGLAVECFQNMMQFVGSIPSRASQPDLLHNILLLGKEKEILRDEIYCQAIKQSTNNPDESSCTLAWRLLNLITGFFPCSGLLQLFVIEHLQDIAQSNGHPYQEQASVCEDNLQRSIAFGGRRNIPSQVEMQAVLNGKTSQRLSIHLPGGVEFPVKIRSFSVAVDVMKELCENMEILDFAEVREFSVIARRLQDGIMRPLRPEEYLFDFLLDDGSILFFFRRVLWERPLSFRNELYVEFHYQQVLEEYLSGKTVIPPNAGATAAELAALQHVALGHSNQLSVQELKQYLPSQGMPNINPEEILSIFHNALAAMVSLNQPDAKIRFIETLGALPLFGSNVFLAKKVSQRGCPSPCLVSLNKEGVHFIHPTTQRVFLIALGEVQSMRTIRAKRTGKLPSVEIQYGLAGQQKVLIHLKQVKACFWFNVVGLFFLLDNFMLYSDAVIDLCFSTHVWRP</sequence>
<dbReference type="InterPro" id="IPR036028">
    <property type="entry name" value="SH3-like_dom_sf"/>
</dbReference>